<dbReference type="GO" id="GO:0031419">
    <property type="term" value="F:cobalamin binding"/>
    <property type="evidence" value="ECO:0007669"/>
    <property type="project" value="InterPro"/>
</dbReference>
<dbReference type="Pfam" id="PF04055">
    <property type="entry name" value="Radical_SAM"/>
    <property type="match status" value="1"/>
</dbReference>
<dbReference type="InterPro" id="IPR034466">
    <property type="entry name" value="Methyltransferase_Class_B"/>
</dbReference>
<keyword evidence="2" id="KW-0489">Methyltransferase</keyword>
<evidence type="ECO:0000256" key="2">
    <source>
        <dbReference type="ARBA" id="ARBA00022603"/>
    </source>
</evidence>
<dbReference type="GO" id="GO:0051539">
    <property type="term" value="F:4 iron, 4 sulfur cluster binding"/>
    <property type="evidence" value="ECO:0007669"/>
    <property type="project" value="UniProtKB-KW"/>
</dbReference>
<dbReference type="PANTHER" id="PTHR43409:SF7">
    <property type="entry name" value="BLL1977 PROTEIN"/>
    <property type="match status" value="1"/>
</dbReference>
<dbReference type="InterPro" id="IPR006158">
    <property type="entry name" value="Cobalamin-bd"/>
</dbReference>
<evidence type="ECO:0000256" key="7">
    <source>
        <dbReference type="ARBA" id="ARBA00023014"/>
    </source>
</evidence>
<protein>
    <submittedName>
        <fullName evidence="10">Radical SAM domain protein</fullName>
    </submittedName>
</protein>
<dbReference type="SFLD" id="SFLDG01082">
    <property type="entry name" value="B12-binding_domain_containing"/>
    <property type="match status" value="1"/>
</dbReference>
<evidence type="ECO:0000256" key="6">
    <source>
        <dbReference type="ARBA" id="ARBA00023004"/>
    </source>
</evidence>
<comment type="caution">
    <text evidence="10">The sequence shown here is derived from an EMBL/GenBank/DDBJ whole genome shotgun (WGS) entry which is preliminary data.</text>
</comment>
<dbReference type="InterPro" id="IPR007197">
    <property type="entry name" value="rSAM"/>
</dbReference>
<dbReference type="SMART" id="SM00729">
    <property type="entry name" value="Elp3"/>
    <property type="match status" value="1"/>
</dbReference>
<accession>A0A0G0JHP5</accession>
<evidence type="ECO:0000256" key="1">
    <source>
        <dbReference type="ARBA" id="ARBA00001966"/>
    </source>
</evidence>
<evidence type="ECO:0000313" key="11">
    <source>
        <dbReference type="Proteomes" id="UP000034235"/>
    </source>
</evidence>
<dbReference type="InterPro" id="IPR023404">
    <property type="entry name" value="rSAM_horseshoe"/>
</dbReference>
<dbReference type="SFLD" id="SFLDS00029">
    <property type="entry name" value="Radical_SAM"/>
    <property type="match status" value="1"/>
</dbReference>
<keyword evidence="7" id="KW-0411">Iron-sulfur</keyword>
<evidence type="ECO:0000256" key="5">
    <source>
        <dbReference type="ARBA" id="ARBA00022723"/>
    </source>
</evidence>
<dbReference type="PROSITE" id="PS51332">
    <property type="entry name" value="B12_BINDING"/>
    <property type="match status" value="1"/>
</dbReference>
<keyword evidence="5" id="KW-0479">Metal-binding</keyword>
<dbReference type="CDD" id="cd01335">
    <property type="entry name" value="Radical_SAM"/>
    <property type="match status" value="1"/>
</dbReference>
<evidence type="ECO:0000256" key="4">
    <source>
        <dbReference type="ARBA" id="ARBA00022691"/>
    </source>
</evidence>
<dbReference type="GO" id="GO:0046872">
    <property type="term" value="F:metal ion binding"/>
    <property type="evidence" value="ECO:0007669"/>
    <property type="project" value="UniProtKB-KW"/>
</dbReference>
<dbReference type="EMBL" id="LBUP01000001">
    <property type="protein sequence ID" value="KKQ67193.1"/>
    <property type="molecule type" value="Genomic_DNA"/>
</dbReference>
<dbReference type="Gene3D" id="3.80.30.20">
    <property type="entry name" value="tm_1862 like domain"/>
    <property type="match status" value="1"/>
</dbReference>
<dbReference type="GO" id="GO:0003824">
    <property type="term" value="F:catalytic activity"/>
    <property type="evidence" value="ECO:0007669"/>
    <property type="project" value="InterPro"/>
</dbReference>
<dbReference type="Pfam" id="PF02310">
    <property type="entry name" value="B12-binding"/>
    <property type="match status" value="1"/>
</dbReference>
<dbReference type="PANTHER" id="PTHR43409">
    <property type="entry name" value="ANAEROBIC MAGNESIUM-PROTOPORPHYRIN IX MONOMETHYL ESTER CYCLASE-RELATED"/>
    <property type="match status" value="1"/>
</dbReference>
<dbReference type="InterPro" id="IPR006638">
    <property type="entry name" value="Elp3/MiaA/NifB-like_rSAM"/>
</dbReference>
<dbReference type="Proteomes" id="UP000034235">
    <property type="component" value="Unassembled WGS sequence"/>
</dbReference>
<keyword evidence="4" id="KW-0949">S-adenosyl-L-methionine</keyword>
<keyword evidence="6" id="KW-0408">Iron</keyword>
<reference evidence="10 11" key="1">
    <citation type="journal article" date="2015" name="Nature">
        <title>rRNA introns, odd ribosomes, and small enigmatic genomes across a large radiation of phyla.</title>
        <authorList>
            <person name="Brown C.T."/>
            <person name="Hug L.A."/>
            <person name="Thomas B.C."/>
            <person name="Sharon I."/>
            <person name="Castelle C.J."/>
            <person name="Singh A."/>
            <person name="Wilkins M.J."/>
            <person name="Williams K.H."/>
            <person name="Banfield J.F."/>
        </authorList>
    </citation>
    <scope>NUCLEOTIDE SEQUENCE [LARGE SCALE GENOMIC DNA]</scope>
</reference>
<dbReference type="SUPFAM" id="SSF102114">
    <property type="entry name" value="Radical SAM enzymes"/>
    <property type="match status" value="1"/>
</dbReference>
<feature type="domain" description="Radical SAM core" evidence="9">
    <location>
        <begin position="216"/>
        <end position="450"/>
    </location>
</feature>
<evidence type="ECO:0000259" key="8">
    <source>
        <dbReference type="PROSITE" id="PS51332"/>
    </source>
</evidence>
<keyword evidence="3" id="KW-0808">Transferase</keyword>
<comment type="cofactor">
    <cofactor evidence="1">
        <name>[4Fe-4S] cluster</name>
        <dbReference type="ChEBI" id="CHEBI:49883"/>
    </cofactor>
</comment>
<organism evidence="10 11">
    <name type="scientific">Candidatus Daviesbacteria bacterium GW2011_GWA2_38_24</name>
    <dbReference type="NCBI Taxonomy" id="1618422"/>
    <lineage>
        <taxon>Bacteria</taxon>
        <taxon>Candidatus Daviesiibacteriota</taxon>
    </lineage>
</organism>
<dbReference type="Gene3D" id="3.40.50.280">
    <property type="entry name" value="Cobalamin-binding domain"/>
    <property type="match status" value="1"/>
</dbReference>
<gene>
    <name evidence="10" type="ORF">US86_C0001G0120</name>
</gene>
<feature type="domain" description="B12-binding" evidence="8">
    <location>
        <begin position="26"/>
        <end position="181"/>
    </location>
</feature>
<evidence type="ECO:0000256" key="3">
    <source>
        <dbReference type="ARBA" id="ARBA00022679"/>
    </source>
</evidence>
<name>A0A0G0JHP5_9BACT</name>
<evidence type="ECO:0000313" key="10">
    <source>
        <dbReference type="EMBL" id="KKQ67193.1"/>
    </source>
</evidence>
<dbReference type="AlphaFoldDB" id="A0A0G0JHP5"/>
<dbReference type="PROSITE" id="PS51918">
    <property type="entry name" value="RADICAL_SAM"/>
    <property type="match status" value="1"/>
</dbReference>
<dbReference type="GO" id="GO:0005829">
    <property type="term" value="C:cytosol"/>
    <property type="evidence" value="ECO:0007669"/>
    <property type="project" value="TreeGrafter"/>
</dbReference>
<sequence length="522" mass="58951">MAGYKEGFVQERAQLEEQKARVRDVPVALVIPPSEFLADQRVFPFMGILNVAGELQRNGNYVEVLDFSGVSNYKQLMADYARQRRDIHTFGITATTPQLPASISVLDAIREGSPDAKVILGGTHATLAYTGYTQDQMARRDGRGLRAFNQINDLFDKVVAGDGEMSIFYAIDPNHKKGLINASSRKSNLFIQRGELESFSRPARGLIDEDSYNYQIDGHRAFSVIAQLGCPFECGFCSGRNTDFLRMTRTRSVANVIDEMEGVIKASQERKKPYTAAMFYDDELNIVPNSLEELCRGLMDLQSNVGQEMRFRGFVKAERFSEEQARLMYQAGFRVLLSGVESGSDHILKVIRKKTTSAINEQCLNMAHDAGLQFKALMSIGHPDESERTVAETVDWVARKKPDDFDLTLITPYPGSRYYDNADFDPEKKMWLYTEPYTRGRLWSADMDFRRKAIFYKGIPGEYDCEVETPYLNSKQLVALRDEAESYLRCELKLPAIQSIAAKQFDHSMGQGLSSLILRSTS</sequence>
<dbReference type="SFLD" id="SFLDG01123">
    <property type="entry name" value="methyltransferase_(Class_B)"/>
    <property type="match status" value="1"/>
</dbReference>
<proteinExistence type="predicted"/>
<dbReference type="InterPro" id="IPR051198">
    <property type="entry name" value="BchE-like"/>
</dbReference>
<dbReference type="InterPro" id="IPR058240">
    <property type="entry name" value="rSAM_sf"/>
</dbReference>
<evidence type="ECO:0000259" key="9">
    <source>
        <dbReference type="PROSITE" id="PS51918"/>
    </source>
</evidence>